<keyword evidence="22" id="KW-0808">Transferase</keyword>
<keyword evidence="11 18" id="KW-0413">Isomerase</keyword>
<dbReference type="GO" id="GO:0005524">
    <property type="term" value="F:ATP binding"/>
    <property type="evidence" value="ECO:0007669"/>
    <property type="project" value="UniProtKB-UniRule"/>
</dbReference>
<comment type="caution">
    <text evidence="22">The sequence shown here is derived from an EMBL/GenBank/DDBJ whole genome shotgun (WGS) entry which is preliminary data.</text>
</comment>
<dbReference type="GO" id="GO:0046496">
    <property type="term" value="P:nicotinamide nucleotide metabolic process"/>
    <property type="evidence" value="ECO:0007669"/>
    <property type="project" value="UniProtKB-UniRule"/>
</dbReference>
<keyword evidence="10 17" id="KW-0520">NAD</keyword>
<comment type="function">
    <text evidence="18">Catalyzes the epimerization of the S- and R-forms of NAD(P)HX, a damaged form of NAD(P)H that is a result of enzymatic or heat-dependent hydration. This is a prerequisite for the S-specific NAD(P)H-hydrate dehydratase to allow the repair of both epimers of NAD(P)HX.</text>
</comment>
<dbReference type="InterPro" id="IPR036652">
    <property type="entry name" value="YjeF_N_dom_sf"/>
</dbReference>
<feature type="binding site" evidence="18">
    <location>
        <position position="161"/>
    </location>
    <ligand>
        <name>(6S)-NADPHX</name>
        <dbReference type="ChEBI" id="CHEBI:64076"/>
    </ligand>
</feature>
<dbReference type="PANTHER" id="PTHR12592:SF0">
    <property type="entry name" value="ATP-DEPENDENT (S)-NAD(P)H-HYDRATE DEHYDRATASE"/>
    <property type="match status" value="1"/>
</dbReference>
<dbReference type="Pfam" id="PF03853">
    <property type="entry name" value="YjeF_N"/>
    <property type="match status" value="1"/>
</dbReference>
<evidence type="ECO:0000313" key="22">
    <source>
        <dbReference type="EMBL" id="MBB5788184.1"/>
    </source>
</evidence>
<feature type="binding site" evidence="17">
    <location>
        <position position="315"/>
    </location>
    <ligand>
        <name>(6S)-NADPHX</name>
        <dbReference type="ChEBI" id="CHEBI:64076"/>
    </ligand>
</feature>
<evidence type="ECO:0000259" key="21">
    <source>
        <dbReference type="PROSITE" id="PS51385"/>
    </source>
</evidence>
<keyword evidence="22" id="KW-0418">Kinase</keyword>
<evidence type="ECO:0000256" key="19">
    <source>
        <dbReference type="PIRNR" id="PIRNR017184"/>
    </source>
</evidence>
<evidence type="ECO:0000256" key="2">
    <source>
        <dbReference type="ARBA" id="ARBA00000909"/>
    </source>
</evidence>
<dbReference type="GO" id="GO:0110051">
    <property type="term" value="P:metabolite repair"/>
    <property type="evidence" value="ECO:0007669"/>
    <property type="project" value="TreeGrafter"/>
</dbReference>
<evidence type="ECO:0000256" key="6">
    <source>
        <dbReference type="ARBA" id="ARBA00022741"/>
    </source>
</evidence>
<dbReference type="Proteomes" id="UP000542813">
    <property type="component" value="Unassembled WGS sequence"/>
</dbReference>
<keyword evidence="13" id="KW-0511">Multifunctional enzyme</keyword>
<keyword evidence="9 18" id="KW-0630">Potassium</keyword>
<comment type="similarity">
    <text evidence="4 19">In the C-terminal section; belongs to the NnrD/CARKD family.</text>
</comment>
<comment type="catalytic activity">
    <reaction evidence="1 18 19">
        <text>(6R)-NADHX = (6S)-NADHX</text>
        <dbReference type="Rhea" id="RHEA:32215"/>
        <dbReference type="ChEBI" id="CHEBI:64074"/>
        <dbReference type="ChEBI" id="CHEBI:64075"/>
        <dbReference type="EC" id="5.1.99.6"/>
    </reaction>
</comment>
<comment type="function">
    <text evidence="14 19">Bifunctional enzyme that catalyzes the epimerization of the S- and R-forms of NAD(P)HX and the dehydration of the S-form of NAD(P)HX at the expense of ADP, which is converted to AMP. This allows the repair of both epimers of NAD(P)HX, a damaged form of NAD(P)H that is a result of enzymatic or heat-dependent hydration.</text>
</comment>
<dbReference type="Pfam" id="PF01256">
    <property type="entry name" value="Carb_kinase"/>
    <property type="match status" value="1"/>
</dbReference>
<keyword evidence="6 17" id="KW-0547">Nucleotide-binding</keyword>
<gene>
    <name evidence="17" type="primary">nnrD</name>
    <name evidence="18" type="synonym">nnrE</name>
    <name evidence="22" type="ORF">HD601_002759</name>
</gene>
<comment type="catalytic activity">
    <reaction evidence="16 17 19">
        <text>(6S)-NADPHX + ADP = AMP + phosphate + NADPH + H(+)</text>
        <dbReference type="Rhea" id="RHEA:32235"/>
        <dbReference type="ChEBI" id="CHEBI:15378"/>
        <dbReference type="ChEBI" id="CHEBI:43474"/>
        <dbReference type="ChEBI" id="CHEBI:57783"/>
        <dbReference type="ChEBI" id="CHEBI:64076"/>
        <dbReference type="ChEBI" id="CHEBI:456215"/>
        <dbReference type="ChEBI" id="CHEBI:456216"/>
        <dbReference type="EC" id="4.2.1.136"/>
    </reaction>
</comment>
<evidence type="ECO:0000256" key="1">
    <source>
        <dbReference type="ARBA" id="ARBA00000013"/>
    </source>
</evidence>
<evidence type="ECO:0000259" key="20">
    <source>
        <dbReference type="PROSITE" id="PS51383"/>
    </source>
</evidence>
<keyword evidence="8 17" id="KW-0521">NADP</keyword>
<dbReference type="SUPFAM" id="SSF64153">
    <property type="entry name" value="YjeF N-terminal domain-like"/>
    <property type="match status" value="1"/>
</dbReference>
<dbReference type="InterPro" id="IPR004443">
    <property type="entry name" value="YjeF_N_dom"/>
</dbReference>
<evidence type="ECO:0000256" key="16">
    <source>
        <dbReference type="ARBA" id="ARBA00049209"/>
    </source>
</evidence>
<keyword evidence="12 17" id="KW-0456">Lyase</keyword>
<proteinExistence type="inferred from homology"/>
<dbReference type="GO" id="GO:0052855">
    <property type="term" value="F:ADP-dependent NAD(P)H-hydrate dehydratase activity"/>
    <property type="evidence" value="ECO:0007669"/>
    <property type="project" value="UniProtKB-UniRule"/>
</dbReference>
<comment type="similarity">
    <text evidence="3 19">In the N-terminal section; belongs to the NnrE/AIBP family.</text>
</comment>
<dbReference type="EMBL" id="JACHMM010000001">
    <property type="protein sequence ID" value="MBB5788184.1"/>
    <property type="molecule type" value="Genomic_DNA"/>
</dbReference>
<dbReference type="InterPro" id="IPR029056">
    <property type="entry name" value="Ribokinase-like"/>
</dbReference>
<organism evidence="22 23">
    <name type="scientific">Jiangella mangrovi</name>
    <dbReference type="NCBI Taxonomy" id="1524084"/>
    <lineage>
        <taxon>Bacteria</taxon>
        <taxon>Bacillati</taxon>
        <taxon>Actinomycetota</taxon>
        <taxon>Actinomycetes</taxon>
        <taxon>Jiangellales</taxon>
        <taxon>Jiangellaceae</taxon>
        <taxon>Jiangella</taxon>
    </lineage>
</organism>
<comment type="caution">
    <text evidence="18">Lacks conserved residue(s) required for the propagation of feature annotation.</text>
</comment>
<dbReference type="EC" id="4.2.1.136" evidence="19"/>
<evidence type="ECO:0000256" key="10">
    <source>
        <dbReference type="ARBA" id="ARBA00023027"/>
    </source>
</evidence>
<feature type="domain" description="YjeF N-terminal" evidence="21">
    <location>
        <begin position="10"/>
        <end position="218"/>
    </location>
</feature>
<evidence type="ECO:0000256" key="4">
    <source>
        <dbReference type="ARBA" id="ARBA00009524"/>
    </source>
</evidence>
<keyword evidence="5 18" id="KW-0479">Metal-binding</keyword>
<evidence type="ECO:0000256" key="12">
    <source>
        <dbReference type="ARBA" id="ARBA00023239"/>
    </source>
</evidence>
<sequence>MKTVHTVEEVRAAEEALMARLPDGALMQRAVAGLVTVCARLLRESGGVYGARVVVLAGAGNNGGDALWAGARLARRGAHADAVLLDPAKAHAEGLTAFRSAGGRVVSVDDGVGLRSALAQADLVLDGILGIGGRGGLRGDAARLAALLREGRTAGAVVAVDLPSGVDPDTGETPGDAVAADHTVTFGTLKAALVVDPGAAAAGTLHFADIGLGPFLPEAEMTVLDDADVAALLPDPGRESDKYSRGVVGVLAGSAQFPGAAVLATGGALHGGAGMVRYAGPDAVATEVRERWPEAIAGPSPDAVGRVQAWTIGSGLGDGREDDVRAALGAGLPVLVDADGLRWLPERFTGPALLTPHAGELSRLLDVDRSAVEARRLHHAREAARRWNAVVLLKGSTTVLAAPDGRVRVNPTGTSALAAAGTGDVLAGLAGSLLAGGLSPLDAGSVAAFAHGLAGQRAAAGSGYPSAGDVLAALPAVLRSLRGPVGGG</sequence>
<comment type="catalytic activity">
    <reaction evidence="15 17 19">
        <text>(6S)-NADHX + ADP = AMP + phosphate + NADH + H(+)</text>
        <dbReference type="Rhea" id="RHEA:32223"/>
        <dbReference type="ChEBI" id="CHEBI:15378"/>
        <dbReference type="ChEBI" id="CHEBI:43474"/>
        <dbReference type="ChEBI" id="CHEBI:57945"/>
        <dbReference type="ChEBI" id="CHEBI:64074"/>
        <dbReference type="ChEBI" id="CHEBI:456215"/>
        <dbReference type="ChEBI" id="CHEBI:456216"/>
        <dbReference type="EC" id="4.2.1.136"/>
    </reaction>
</comment>
<keyword evidence="23" id="KW-1185">Reference proteome</keyword>
<dbReference type="NCBIfam" id="TIGR00196">
    <property type="entry name" value="yjeF_cterm"/>
    <property type="match status" value="1"/>
</dbReference>
<evidence type="ECO:0000256" key="14">
    <source>
        <dbReference type="ARBA" id="ARBA00025153"/>
    </source>
</evidence>
<feature type="domain" description="YjeF C-terminal" evidence="20">
    <location>
        <begin position="225"/>
        <end position="481"/>
    </location>
</feature>
<dbReference type="Gene3D" id="3.40.1190.20">
    <property type="match status" value="1"/>
</dbReference>
<evidence type="ECO:0000256" key="5">
    <source>
        <dbReference type="ARBA" id="ARBA00022723"/>
    </source>
</evidence>
<dbReference type="GO" id="GO:0046872">
    <property type="term" value="F:metal ion binding"/>
    <property type="evidence" value="ECO:0007669"/>
    <property type="project" value="UniProtKB-UniRule"/>
</dbReference>
<dbReference type="RefSeq" id="WP_184822719.1">
    <property type="nucleotide sequence ID" value="NZ_JACHMM010000001.1"/>
</dbReference>
<evidence type="ECO:0000256" key="7">
    <source>
        <dbReference type="ARBA" id="ARBA00022840"/>
    </source>
</evidence>
<dbReference type="PROSITE" id="PS51385">
    <property type="entry name" value="YJEF_N"/>
    <property type="match status" value="1"/>
</dbReference>
<comment type="similarity">
    <text evidence="18">Belongs to the NnrE/AIBP family.</text>
</comment>
<reference evidence="22 23" key="1">
    <citation type="submission" date="2020-08" db="EMBL/GenBank/DDBJ databases">
        <title>Sequencing the genomes of 1000 actinobacteria strains.</title>
        <authorList>
            <person name="Klenk H.-P."/>
        </authorList>
    </citation>
    <scope>NUCLEOTIDE SEQUENCE [LARGE SCALE GENOMIC DNA]</scope>
    <source>
        <strain evidence="22 23">DSM 102122</strain>
    </source>
</reference>
<dbReference type="GO" id="GO:0052856">
    <property type="term" value="F:NAD(P)HX epimerase activity"/>
    <property type="evidence" value="ECO:0007669"/>
    <property type="project" value="UniProtKB-UniRule"/>
</dbReference>
<dbReference type="EC" id="5.1.99.6" evidence="19"/>
<feature type="binding site" evidence="18">
    <location>
        <begin position="61"/>
        <end position="65"/>
    </location>
    <ligand>
        <name>(6S)-NADPHX</name>
        <dbReference type="ChEBI" id="CHEBI:64076"/>
    </ligand>
</feature>
<dbReference type="NCBIfam" id="TIGR00197">
    <property type="entry name" value="yjeF_nterm"/>
    <property type="match status" value="1"/>
</dbReference>
<accession>A0A7W9GQW0</accession>
<dbReference type="AlphaFoldDB" id="A0A7W9GQW0"/>
<feature type="binding site" evidence="18">
    <location>
        <position position="62"/>
    </location>
    <ligand>
        <name>K(+)</name>
        <dbReference type="ChEBI" id="CHEBI:29103"/>
    </ligand>
</feature>
<feature type="binding site" evidence="17">
    <location>
        <begin position="394"/>
        <end position="398"/>
    </location>
    <ligand>
        <name>AMP</name>
        <dbReference type="ChEBI" id="CHEBI:456215"/>
    </ligand>
</feature>
<comment type="catalytic activity">
    <reaction evidence="2 18 19">
        <text>(6R)-NADPHX = (6S)-NADPHX</text>
        <dbReference type="Rhea" id="RHEA:32227"/>
        <dbReference type="ChEBI" id="CHEBI:64076"/>
        <dbReference type="ChEBI" id="CHEBI:64077"/>
        <dbReference type="EC" id="5.1.99.6"/>
    </reaction>
</comment>
<dbReference type="CDD" id="cd01171">
    <property type="entry name" value="YXKO-related"/>
    <property type="match status" value="1"/>
</dbReference>
<dbReference type="PIRSF" id="PIRSF017184">
    <property type="entry name" value="Nnr"/>
    <property type="match status" value="1"/>
</dbReference>
<evidence type="ECO:0000256" key="8">
    <source>
        <dbReference type="ARBA" id="ARBA00022857"/>
    </source>
</evidence>
<dbReference type="HAMAP" id="MF_01966">
    <property type="entry name" value="NADHX_epimerase"/>
    <property type="match status" value="1"/>
</dbReference>
<feature type="binding site" evidence="17">
    <location>
        <position position="357"/>
    </location>
    <ligand>
        <name>(6S)-NADPHX</name>
        <dbReference type="ChEBI" id="CHEBI:64076"/>
    </ligand>
</feature>
<evidence type="ECO:0000256" key="3">
    <source>
        <dbReference type="ARBA" id="ARBA00006001"/>
    </source>
</evidence>
<dbReference type="GO" id="GO:0016301">
    <property type="term" value="F:kinase activity"/>
    <property type="evidence" value="ECO:0007669"/>
    <property type="project" value="UniProtKB-KW"/>
</dbReference>
<evidence type="ECO:0000256" key="15">
    <source>
        <dbReference type="ARBA" id="ARBA00048238"/>
    </source>
</evidence>
<evidence type="ECO:0000313" key="23">
    <source>
        <dbReference type="Proteomes" id="UP000542813"/>
    </source>
</evidence>
<dbReference type="Gene3D" id="3.40.50.10260">
    <property type="entry name" value="YjeF N-terminal domain"/>
    <property type="match status" value="1"/>
</dbReference>
<dbReference type="PANTHER" id="PTHR12592">
    <property type="entry name" value="ATP-DEPENDENT (S)-NAD(P)H-HYDRATE DEHYDRATASE FAMILY MEMBER"/>
    <property type="match status" value="1"/>
</dbReference>
<comment type="cofactor">
    <cofactor evidence="18 19">
        <name>K(+)</name>
        <dbReference type="ChEBI" id="CHEBI:29103"/>
    </cofactor>
    <text evidence="18 19">Binds 1 potassium ion per subunit.</text>
</comment>
<feature type="binding site" evidence="17">
    <location>
        <position position="423"/>
    </location>
    <ligand>
        <name>AMP</name>
        <dbReference type="ChEBI" id="CHEBI:456215"/>
    </ligand>
</feature>
<feature type="binding site" evidence="18">
    <location>
        <position position="126"/>
    </location>
    <ligand>
        <name>K(+)</name>
        <dbReference type="ChEBI" id="CHEBI:29103"/>
    </ligand>
</feature>
<dbReference type="SUPFAM" id="SSF53613">
    <property type="entry name" value="Ribokinase-like"/>
    <property type="match status" value="1"/>
</dbReference>
<evidence type="ECO:0000256" key="17">
    <source>
        <dbReference type="HAMAP-Rule" id="MF_01965"/>
    </source>
</evidence>
<evidence type="ECO:0000256" key="13">
    <source>
        <dbReference type="ARBA" id="ARBA00023268"/>
    </source>
</evidence>
<name>A0A7W9GQW0_9ACTN</name>
<evidence type="ECO:0000256" key="18">
    <source>
        <dbReference type="HAMAP-Rule" id="MF_01966"/>
    </source>
</evidence>
<dbReference type="InterPro" id="IPR030677">
    <property type="entry name" value="Nnr"/>
</dbReference>
<comment type="subunit">
    <text evidence="17">Homotetramer.</text>
</comment>
<dbReference type="InterPro" id="IPR000631">
    <property type="entry name" value="CARKD"/>
</dbReference>
<evidence type="ECO:0000256" key="11">
    <source>
        <dbReference type="ARBA" id="ARBA00023235"/>
    </source>
</evidence>
<feature type="binding site" evidence="18">
    <location>
        <begin position="130"/>
        <end position="136"/>
    </location>
    <ligand>
        <name>(6S)-NADPHX</name>
        <dbReference type="ChEBI" id="CHEBI:64076"/>
    </ligand>
</feature>
<keyword evidence="7 17" id="KW-0067">ATP-binding</keyword>
<dbReference type="HAMAP" id="MF_01965">
    <property type="entry name" value="NADHX_dehydratase"/>
    <property type="match status" value="1"/>
</dbReference>
<comment type="function">
    <text evidence="17">Catalyzes the dehydration of the S-form of NAD(P)HX at the expense of ADP, which is converted to AMP. Together with NAD(P)HX epimerase, which catalyzes the epimerization of the S- and R-forms, the enzyme allows the repair of both epimers of NAD(P)HX, a damaged form of NAD(P)H that is a result of enzymatic or heat-dependent hydration.</text>
</comment>
<feature type="binding site" evidence="17">
    <location>
        <position position="260"/>
    </location>
    <ligand>
        <name>(6S)-NADPHX</name>
        <dbReference type="ChEBI" id="CHEBI:64076"/>
    </ligand>
</feature>
<evidence type="ECO:0000256" key="9">
    <source>
        <dbReference type="ARBA" id="ARBA00022958"/>
    </source>
</evidence>
<comment type="similarity">
    <text evidence="17">Belongs to the NnrD/CARKD family.</text>
</comment>
<comment type="cofactor">
    <cofactor evidence="17">
        <name>Mg(2+)</name>
        <dbReference type="ChEBI" id="CHEBI:18420"/>
    </cofactor>
</comment>
<protein>
    <recommendedName>
        <fullName evidence="19">Bifunctional NAD(P)H-hydrate repair enzyme</fullName>
    </recommendedName>
    <alternativeName>
        <fullName evidence="19">Nicotinamide nucleotide repair protein</fullName>
    </alternativeName>
    <domain>
        <recommendedName>
            <fullName evidence="19">ADP-dependent (S)-NAD(P)H-hydrate dehydratase</fullName>
            <ecNumber evidence="19">4.2.1.136</ecNumber>
        </recommendedName>
        <alternativeName>
            <fullName evidence="19">ADP-dependent NAD(P)HX dehydratase</fullName>
        </alternativeName>
    </domain>
    <domain>
        <recommendedName>
            <fullName evidence="19">NAD(P)H-hydrate epimerase</fullName>
            <ecNumber evidence="19">5.1.99.6</ecNumber>
        </recommendedName>
    </domain>
</protein>
<feature type="binding site" evidence="17">
    <location>
        <position position="424"/>
    </location>
    <ligand>
        <name>(6S)-NADPHX</name>
        <dbReference type="ChEBI" id="CHEBI:64076"/>
    </ligand>
</feature>
<feature type="binding site" evidence="18">
    <location>
        <position position="164"/>
    </location>
    <ligand>
        <name>K(+)</name>
        <dbReference type="ChEBI" id="CHEBI:29103"/>
    </ligand>
</feature>
<dbReference type="PROSITE" id="PS51383">
    <property type="entry name" value="YJEF_C_3"/>
    <property type="match status" value="1"/>
</dbReference>